<comment type="subcellular location">
    <subcellularLocation>
        <location evidence="1">Nucleus</location>
    </subcellularLocation>
</comment>
<dbReference type="PANTHER" id="PTHR31920:SF135">
    <property type="entry name" value="B3 DOMAIN-CONTAINING PROTEIN OS03G0621600-RELATED"/>
    <property type="match status" value="1"/>
</dbReference>
<dbReference type="PANTHER" id="PTHR31920">
    <property type="entry name" value="B3 DOMAIN-CONTAINING"/>
    <property type="match status" value="1"/>
</dbReference>
<keyword evidence="2" id="KW-0805">Transcription regulation</keyword>
<feature type="domain" description="TF-B3" evidence="6">
    <location>
        <begin position="174"/>
        <end position="271"/>
    </location>
</feature>
<dbReference type="OMA" id="CEKELAM"/>
<dbReference type="EMBL" id="CM010715">
    <property type="protein sequence ID" value="RZC45290.1"/>
    <property type="molecule type" value="Genomic_DNA"/>
</dbReference>
<organism evidence="7 8">
    <name type="scientific">Papaver somniferum</name>
    <name type="common">Opium poppy</name>
    <dbReference type="NCBI Taxonomy" id="3469"/>
    <lineage>
        <taxon>Eukaryota</taxon>
        <taxon>Viridiplantae</taxon>
        <taxon>Streptophyta</taxon>
        <taxon>Embryophyta</taxon>
        <taxon>Tracheophyta</taxon>
        <taxon>Spermatophyta</taxon>
        <taxon>Magnoliopsida</taxon>
        <taxon>Ranunculales</taxon>
        <taxon>Papaveraceae</taxon>
        <taxon>Papaveroideae</taxon>
        <taxon>Papaver</taxon>
    </lineage>
</organism>
<evidence type="ECO:0000256" key="3">
    <source>
        <dbReference type="ARBA" id="ARBA00023125"/>
    </source>
</evidence>
<evidence type="ECO:0000313" key="7">
    <source>
        <dbReference type="EMBL" id="RZC45290.1"/>
    </source>
</evidence>
<reference evidence="7 8" key="1">
    <citation type="journal article" date="2018" name="Science">
        <title>The opium poppy genome and morphinan production.</title>
        <authorList>
            <person name="Guo L."/>
            <person name="Winzer T."/>
            <person name="Yang X."/>
            <person name="Li Y."/>
            <person name="Ning Z."/>
            <person name="He Z."/>
            <person name="Teodor R."/>
            <person name="Lu Y."/>
            <person name="Bowser T.A."/>
            <person name="Graham I.A."/>
            <person name="Ye K."/>
        </authorList>
    </citation>
    <scope>NUCLEOTIDE SEQUENCE [LARGE SCALE GENOMIC DNA]</scope>
    <source>
        <strain evidence="8">cv. HN1</strain>
        <tissue evidence="7">Leaves</tissue>
    </source>
</reference>
<dbReference type="PROSITE" id="PS50863">
    <property type="entry name" value="B3"/>
    <property type="match status" value="2"/>
</dbReference>
<proteinExistence type="predicted"/>
<dbReference type="Gene3D" id="2.40.330.10">
    <property type="entry name" value="DNA-binding pseudobarrel domain"/>
    <property type="match status" value="2"/>
</dbReference>
<dbReference type="GO" id="GO:0005634">
    <property type="term" value="C:nucleus"/>
    <property type="evidence" value="ECO:0007669"/>
    <property type="project" value="UniProtKB-SubCell"/>
</dbReference>
<keyword evidence="8" id="KW-1185">Reference proteome</keyword>
<sequence length="374" mass="42079">MGKYGKDIASSSSVNGQKNHHFFQVFTPDKSSHHLKLPAAFINKLDEDLPKKGTLRDSTDKLWSVKVVKSGNDYFFQNGWEDFVNHYTLQYGNFLMFNYHGNSRFHVSVFDYTTQCEREDTTIDYVIGNGNPSLGEDACELEVPESLRKSLGDSSENSSENYEVIANSYDDPEKPRFTTTVNERSPYAVHIPKQLVIDHALELKTDMTIRVQSGKKWPVEVYFEESAKRYIICRGWHDFKTDNNMKHGEKCILEFKKGRGGRRTSDVIHAYPLNVKLERKEKKLPRKIPSLIEMATTSTTLPKVLFTTAATASTRCNSRTRNAVQIGGLNSFGGLKAHNSVASIGLPVCTEQSFAKFVNSLKSTPQGKKGGALS</sequence>
<dbReference type="STRING" id="3469.A0A4Y7IBV1"/>
<evidence type="ECO:0000259" key="6">
    <source>
        <dbReference type="PROSITE" id="PS50863"/>
    </source>
</evidence>
<dbReference type="AlphaFoldDB" id="A0A4Y7IBV1"/>
<evidence type="ECO:0000313" key="8">
    <source>
        <dbReference type="Proteomes" id="UP000316621"/>
    </source>
</evidence>
<dbReference type="SUPFAM" id="SSF101936">
    <property type="entry name" value="DNA-binding pseudobarrel domain"/>
    <property type="match status" value="2"/>
</dbReference>
<feature type="domain" description="TF-B3" evidence="6">
    <location>
        <begin position="20"/>
        <end position="113"/>
    </location>
</feature>
<dbReference type="GO" id="GO:0003677">
    <property type="term" value="F:DNA binding"/>
    <property type="evidence" value="ECO:0007669"/>
    <property type="project" value="UniProtKB-KW"/>
</dbReference>
<dbReference type="Pfam" id="PF02362">
    <property type="entry name" value="B3"/>
    <property type="match status" value="2"/>
</dbReference>
<dbReference type="InterPro" id="IPR050655">
    <property type="entry name" value="Plant_B3_domain"/>
</dbReference>
<keyword evidence="5" id="KW-0539">Nucleus</keyword>
<evidence type="ECO:0000256" key="1">
    <source>
        <dbReference type="ARBA" id="ARBA00004123"/>
    </source>
</evidence>
<keyword evidence="3" id="KW-0238">DNA-binding</keyword>
<protein>
    <recommendedName>
        <fullName evidence="6">TF-B3 domain-containing protein</fullName>
    </recommendedName>
</protein>
<dbReference type="SMART" id="SM01019">
    <property type="entry name" value="B3"/>
    <property type="match status" value="2"/>
</dbReference>
<keyword evidence="4" id="KW-0804">Transcription</keyword>
<evidence type="ECO:0000256" key="5">
    <source>
        <dbReference type="ARBA" id="ARBA00023242"/>
    </source>
</evidence>
<gene>
    <name evidence="7" type="ORF">C5167_038234</name>
</gene>
<dbReference type="InterPro" id="IPR003340">
    <property type="entry name" value="B3_DNA-bd"/>
</dbReference>
<dbReference type="Proteomes" id="UP000316621">
    <property type="component" value="Chromosome 1"/>
</dbReference>
<name>A0A4Y7IBV1_PAPSO</name>
<dbReference type="Gramene" id="RZC45290">
    <property type="protein sequence ID" value="RZC45290"/>
    <property type="gene ID" value="C5167_038234"/>
</dbReference>
<dbReference type="CDD" id="cd10017">
    <property type="entry name" value="B3_DNA"/>
    <property type="match status" value="2"/>
</dbReference>
<accession>A0A4Y7IBV1</accession>
<dbReference type="InterPro" id="IPR015300">
    <property type="entry name" value="DNA-bd_pseudobarrel_sf"/>
</dbReference>
<evidence type="ECO:0000256" key="2">
    <source>
        <dbReference type="ARBA" id="ARBA00023015"/>
    </source>
</evidence>
<evidence type="ECO:0000256" key="4">
    <source>
        <dbReference type="ARBA" id="ARBA00023163"/>
    </source>
</evidence>